<keyword evidence="3 7" id="KW-0812">Transmembrane</keyword>
<evidence type="ECO:0000256" key="3">
    <source>
        <dbReference type="ARBA" id="ARBA00022692"/>
    </source>
</evidence>
<keyword evidence="6" id="KW-0479">Metal-binding</keyword>
<feature type="transmembrane region" description="Helical" evidence="7">
    <location>
        <begin position="131"/>
        <end position="151"/>
    </location>
</feature>
<protein>
    <submittedName>
        <fullName evidence="8">Membrane progestin receptor alpha</fullName>
    </submittedName>
</protein>
<gene>
    <name evidence="8" type="ORF">KP79_PYT05603</name>
</gene>
<evidence type="ECO:0000256" key="5">
    <source>
        <dbReference type="ARBA" id="ARBA00023136"/>
    </source>
</evidence>
<keyword evidence="6" id="KW-0862">Zinc</keyword>
<dbReference type="OrthoDB" id="535992at2759"/>
<dbReference type="PANTHER" id="PTHR20855:SF92">
    <property type="entry name" value="PROGESTIN AND ADIPOQ RECEPTOR FAMILY MEMBER 3-LIKE"/>
    <property type="match status" value="1"/>
</dbReference>
<evidence type="ECO:0000256" key="6">
    <source>
        <dbReference type="PIRSR" id="PIRSR604254-1"/>
    </source>
</evidence>
<dbReference type="EMBL" id="NEDP02002059">
    <property type="protein sequence ID" value="OWF51792.1"/>
    <property type="molecule type" value="Genomic_DNA"/>
</dbReference>
<evidence type="ECO:0000313" key="9">
    <source>
        <dbReference type="Proteomes" id="UP000242188"/>
    </source>
</evidence>
<keyword evidence="8" id="KW-0675">Receptor</keyword>
<evidence type="ECO:0000256" key="1">
    <source>
        <dbReference type="ARBA" id="ARBA00004141"/>
    </source>
</evidence>
<feature type="transmembrane region" description="Helical" evidence="7">
    <location>
        <begin position="163"/>
        <end position="184"/>
    </location>
</feature>
<feature type="transmembrane region" description="Helical" evidence="7">
    <location>
        <begin position="344"/>
        <end position="367"/>
    </location>
</feature>
<comment type="subcellular location">
    <subcellularLocation>
        <location evidence="1">Membrane</location>
        <topology evidence="1">Multi-pass membrane protein</topology>
    </subcellularLocation>
</comment>
<dbReference type="Pfam" id="PF03006">
    <property type="entry name" value="HlyIII"/>
    <property type="match status" value="1"/>
</dbReference>
<comment type="similarity">
    <text evidence="2">Belongs to the ADIPOR family.</text>
</comment>
<keyword evidence="9" id="KW-1185">Reference proteome</keyword>
<feature type="transmembrane region" description="Helical" evidence="7">
    <location>
        <begin position="18"/>
        <end position="41"/>
    </location>
</feature>
<comment type="caution">
    <text evidence="8">The sequence shown here is derived from an EMBL/GenBank/DDBJ whole genome shotgun (WGS) entry which is preliminary data.</text>
</comment>
<dbReference type="Proteomes" id="UP000242188">
    <property type="component" value="Unassembled WGS sequence"/>
</dbReference>
<dbReference type="InterPro" id="IPR004254">
    <property type="entry name" value="AdipoR/HlyIII-related"/>
</dbReference>
<feature type="binding site" evidence="6">
    <location>
        <position position="300"/>
    </location>
    <ligand>
        <name>Zn(2+)</name>
        <dbReference type="ChEBI" id="CHEBI:29105"/>
    </ligand>
</feature>
<dbReference type="GO" id="GO:0046872">
    <property type="term" value="F:metal ion binding"/>
    <property type="evidence" value="ECO:0007669"/>
    <property type="project" value="UniProtKB-KW"/>
</dbReference>
<proteinExistence type="inferred from homology"/>
<feature type="transmembrane region" description="Helical" evidence="7">
    <location>
        <begin position="233"/>
        <end position="253"/>
    </location>
</feature>
<keyword evidence="4 7" id="KW-1133">Transmembrane helix</keyword>
<evidence type="ECO:0000256" key="2">
    <source>
        <dbReference type="ARBA" id="ARBA00007018"/>
    </source>
</evidence>
<keyword evidence="5 7" id="KW-0472">Membrane</keyword>
<feature type="transmembrane region" description="Helical" evidence="7">
    <location>
        <begin position="265"/>
        <end position="282"/>
    </location>
</feature>
<evidence type="ECO:0000256" key="4">
    <source>
        <dbReference type="ARBA" id="ARBA00022989"/>
    </source>
</evidence>
<name>A0A210QSW0_MIZYE</name>
<evidence type="ECO:0000313" key="8">
    <source>
        <dbReference type="EMBL" id="OWF51792.1"/>
    </source>
</evidence>
<dbReference type="GO" id="GO:0016020">
    <property type="term" value="C:membrane"/>
    <property type="evidence" value="ECO:0007669"/>
    <property type="project" value="UniProtKB-SubCell"/>
</dbReference>
<organism evidence="8 9">
    <name type="scientific">Mizuhopecten yessoensis</name>
    <name type="common">Japanese scallop</name>
    <name type="synonym">Patinopecten yessoensis</name>
    <dbReference type="NCBI Taxonomy" id="6573"/>
    <lineage>
        <taxon>Eukaryota</taxon>
        <taxon>Metazoa</taxon>
        <taxon>Spiralia</taxon>
        <taxon>Lophotrochozoa</taxon>
        <taxon>Mollusca</taxon>
        <taxon>Bivalvia</taxon>
        <taxon>Autobranchia</taxon>
        <taxon>Pteriomorphia</taxon>
        <taxon>Pectinida</taxon>
        <taxon>Pectinoidea</taxon>
        <taxon>Pectinidae</taxon>
        <taxon>Mizuhopecten</taxon>
    </lineage>
</organism>
<dbReference type="PANTHER" id="PTHR20855">
    <property type="entry name" value="ADIPOR/PROGESTIN RECEPTOR-RELATED"/>
    <property type="match status" value="1"/>
</dbReference>
<sequence length="447" mass="50716">MDHTDPLQVYLLSSTRNIFLSATAHTGYLASIAVHLVSTVIKGIEIMKLPYSPPTLTLAERMPSEICKKHIHTGYRRPHQPWSYYVISVFQANNQTLNVWTHVIGFLYIAYRSYDISLNCDFIHDPMFRPLGAGLLCILTLLAASSLAHTFGDKSELAHYTCFCLDFDAIGLYSMGCVLISQTYFVRGKGLAAFLVNWSRPGCIYIAAQFTVLLSFAKLSFGRAHKLCNIFQAFIVYSGYFWFMLPLIQRYFWQSNSYHDNTLSLHIYHVIFFQLNILVYIAHVPERWFPKTFDFIGQSHQLQHIVLVIFVNSLLNVTLEEIKSQPSIKYVKYMTRKLGTVENSYGIVLLIIYFNCFAMAIATLFAIRKVAKSSGEKEVTNSVRITQGDLNGQAHLSNGEICDEDINEPFYDGEAEALPCGKRITESSEKLNLEASLESAYVADKSQ</sequence>
<dbReference type="GO" id="GO:0038023">
    <property type="term" value="F:signaling receptor activity"/>
    <property type="evidence" value="ECO:0007669"/>
    <property type="project" value="TreeGrafter"/>
</dbReference>
<accession>A0A210QSW0</accession>
<feature type="binding site" evidence="6">
    <location>
        <position position="304"/>
    </location>
    <ligand>
        <name>Zn(2+)</name>
        <dbReference type="ChEBI" id="CHEBI:29105"/>
    </ligand>
</feature>
<feature type="transmembrane region" description="Helical" evidence="7">
    <location>
        <begin position="204"/>
        <end position="221"/>
    </location>
</feature>
<dbReference type="AlphaFoldDB" id="A0A210QSW0"/>
<feature type="binding site" evidence="6">
    <location>
        <position position="149"/>
    </location>
    <ligand>
        <name>Zn(2+)</name>
        <dbReference type="ChEBI" id="CHEBI:29105"/>
    </ligand>
</feature>
<reference evidence="8 9" key="1">
    <citation type="journal article" date="2017" name="Nat. Ecol. Evol.">
        <title>Scallop genome provides insights into evolution of bilaterian karyotype and development.</title>
        <authorList>
            <person name="Wang S."/>
            <person name="Zhang J."/>
            <person name="Jiao W."/>
            <person name="Li J."/>
            <person name="Xun X."/>
            <person name="Sun Y."/>
            <person name="Guo X."/>
            <person name="Huan P."/>
            <person name="Dong B."/>
            <person name="Zhang L."/>
            <person name="Hu X."/>
            <person name="Sun X."/>
            <person name="Wang J."/>
            <person name="Zhao C."/>
            <person name="Wang Y."/>
            <person name="Wang D."/>
            <person name="Huang X."/>
            <person name="Wang R."/>
            <person name="Lv J."/>
            <person name="Li Y."/>
            <person name="Zhang Z."/>
            <person name="Liu B."/>
            <person name="Lu W."/>
            <person name="Hui Y."/>
            <person name="Liang J."/>
            <person name="Zhou Z."/>
            <person name="Hou R."/>
            <person name="Li X."/>
            <person name="Liu Y."/>
            <person name="Li H."/>
            <person name="Ning X."/>
            <person name="Lin Y."/>
            <person name="Zhao L."/>
            <person name="Xing Q."/>
            <person name="Dou J."/>
            <person name="Li Y."/>
            <person name="Mao J."/>
            <person name="Guo H."/>
            <person name="Dou H."/>
            <person name="Li T."/>
            <person name="Mu C."/>
            <person name="Jiang W."/>
            <person name="Fu Q."/>
            <person name="Fu X."/>
            <person name="Miao Y."/>
            <person name="Liu J."/>
            <person name="Yu Q."/>
            <person name="Li R."/>
            <person name="Liao H."/>
            <person name="Li X."/>
            <person name="Kong Y."/>
            <person name="Jiang Z."/>
            <person name="Chourrout D."/>
            <person name="Li R."/>
            <person name="Bao Z."/>
        </authorList>
    </citation>
    <scope>NUCLEOTIDE SEQUENCE [LARGE SCALE GENOMIC DNA]</scope>
    <source>
        <strain evidence="8 9">PY_sf001</strain>
    </source>
</reference>
<evidence type="ECO:0000256" key="7">
    <source>
        <dbReference type="SAM" id="Phobius"/>
    </source>
</evidence>